<sequence>MHSPIRTGTSSRRPSGIRTLLSANMSDIRVGVKSVIPSSTATEYGIKQTLEPKSHKEPLNFALTLRSGKELNPILRRNSNTKRVADLEEIEAEFEDSINDTRNTVGLCRDSPIMIDENEVMDAGDSEDDKQEKSENSNKSKNLAKDKNKYVLVNTDTCIGHNAESASKQKSEEVQKPTERVYKPKIPFPRNPRKSKQELYEAKCRAILEKLTVEIPLMDAIKTTPVVKRCLNLLAWQASIYELWAERNSRLHRNIFRSTDTIIHSISTTIRNRINSFRAQNPTSTSNCFQLRLSFDAN</sequence>
<evidence type="ECO:0000313" key="2">
    <source>
        <dbReference type="EMBL" id="KAL1190122.1"/>
    </source>
</evidence>
<reference evidence="2 3" key="1">
    <citation type="submission" date="2024-04" db="EMBL/GenBank/DDBJ databases">
        <title>Genome assembly C_amara_ONT_v2.</title>
        <authorList>
            <person name="Yant L."/>
            <person name="Moore C."/>
            <person name="Slenker M."/>
        </authorList>
    </citation>
    <scope>NUCLEOTIDE SEQUENCE [LARGE SCALE GENOMIC DNA]</scope>
    <source>
        <tissue evidence="2">Leaf</tissue>
    </source>
</reference>
<proteinExistence type="predicted"/>
<dbReference type="AlphaFoldDB" id="A0ABD0Z660"/>
<evidence type="ECO:0000256" key="1">
    <source>
        <dbReference type="SAM" id="MobiDB-lite"/>
    </source>
</evidence>
<name>A0ABD0Z660_CARAN</name>
<feature type="compositionally biased region" description="Basic and acidic residues" evidence="1">
    <location>
        <begin position="130"/>
        <end position="146"/>
    </location>
</feature>
<dbReference type="Proteomes" id="UP001558713">
    <property type="component" value="Unassembled WGS sequence"/>
</dbReference>
<keyword evidence="3" id="KW-1185">Reference proteome</keyword>
<organism evidence="2 3">
    <name type="scientific">Cardamine amara subsp. amara</name>
    <dbReference type="NCBI Taxonomy" id="228776"/>
    <lineage>
        <taxon>Eukaryota</taxon>
        <taxon>Viridiplantae</taxon>
        <taxon>Streptophyta</taxon>
        <taxon>Embryophyta</taxon>
        <taxon>Tracheophyta</taxon>
        <taxon>Spermatophyta</taxon>
        <taxon>Magnoliopsida</taxon>
        <taxon>eudicotyledons</taxon>
        <taxon>Gunneridae</taxon>
        <taxon>Pentapetalae</taxon>
        <taxon>rosids</taxon>
        <taxon>malvids</taxon>
        <taxon>Brassicales</taxon>
        <taxon>Brassicaceae</taxon>
        <taxon>Cardamineae</taxon>
        <taxon>Cardamine</taxon>
    </lineage>
</organism>
<comment type="caution">
    <text evidence="2">The sequence shown here is derived from an EMBL/GenBank/DDBJ whole genome shotgun (WGS) entry which is preliminary data.</text>
</comment>
<feature type="region of interest" description="Disordered" evidence="1">
    <location>
        <begin position="122"/>
        <end position="146"/>
    </location>
</feature>
<protein>
    <submittedName>
        <fullName evidence="2">Uncharacterized protein</fullName>
    </submittedName>
</protein>
<dbReference type="EMBL" id="JBANAX010000880">
    <property type="protein sequence ID" value="KAL1190122.1"/>
    <property type="molecule type" value="Genomic_DNA"/>
</dbReference>
<gene>
    <name evidence="2" type="ORF">V5N11_015543</name>
</gene>
<accession>A0ABD0Z660</accession>
<evidence type="ECO:0000313" key="3">
    <source>
        <dbReference type="Proteomes" id="UP001558713"/>
    </source>
</evidence>